<sequence>MKRIILSAAIAVMAVISATAQPRAVGARLGASGFEASYQHTLGSNFIEADLGLDYLGRPGFKAEALYNFVFARPAWTDRGTWGLYAGPGLALGYVEDIVHWKTGNPGIDNTYRNWRGHDYGFMMSVTGQIGLEYTFWFPLQLSVDIRPYIGFHVSESGFGTGFYNNGLFGFIPTVSARYRF</sequence>
<name>A0A940DML0_9BACT</name>
<dbReference type="EMBL" id="JADIMJ010000047">
    <property type="protein sequence ID" value="MBO8453674.1"/>
    <property type="molecule type" value="Genomic_DNA"/>
</dbReference>
<feature type="signal peptide" evidence="1">
    <location>
        <begin position="1"/>
        <end position="20"/>
    </location>
</feature>
<comment type="caution">
    <text evidence="2">The sequence shown here is derived from an EMBL/GenBank/DDBJ whole genome shotgun (WGS) entry which is preliminary data.</text>
</comment>
<reference evidence="2" key="2">
    <citation type="journal article" date="2021" name="PeerJ">
        <title>Extensive microbial diversity within the chicken gut microbiome revealed by metagenomics and culture.</title>
        <authorList>
            <person name="Gilroy R."/>
            <person name="Ravi A."/>
            <person name="Getino M."/>
            <person name="Pursley I."/>
            <person name="Horton D.L."/>
            <person name="Alikhan N.F."/>
            <person name="Baker D."/>
            <person name="Gharbi K."/>
            <person name="Hall N."/>
            <person name="Watson M."/>
            <person name="Adriaenssens E.M."/>
            <person name="Foster-Nyarko E."/>
            <person name="Jarju S."/>
            <person name="Secka A."/>
            <person name="Antonio M."/>
            <person name="Oren A."/>
            <person name="Chaudhuri R.R."/>
            <person name="La Ragione R."/>
            <person name="Hildebrand F."/>
            <person name="Pallen M.J."/>
        </authorList>
    </citation>
    <scope>NUCLEOTIDE SEQUENCE</scope>
    <source>
        <strain evidence="2">F1-3629</strain>
    </source>
</reference>
<dbReference type="AlphaFoldDB" id="A0A940DML0"/>
<feature type="chain" id="PRO_5037413890" description="Outer membrane protein beta-barrel domain-containing protein" evidence="1">
    <location>
        <begin position="21"/>
        <end position="181"/>
    </location>
</feature>
<evidence type="ECO:0000313" key="2">
    <source>
        <dbReference type="EMBL" id="MBO8453674.1"/>
    </source>
</evidence>
<keyword evidence="1" id="KW-0732">Signal</keyword>
<evidence type="ECO:0000313" key="3">
    <source>
        <dbReference type="Proteomes" id="UP000771749"/>
    </source>
</evidence>
<evidence type="ECO:0008006" key="4">
    <source>
        <dbReference type="Google" id="ProtNLM"/>
    </source>
</evidence>
<protein>
    <recommendedName>
        <fullName evidence="4">Outer membrane protein beta-barrel domain-containing protein</fullName>
    </recommendedName>
</protein>
<dbReference type="Proteomes" id="UP000771749">
    <property type="component" value="Unassembled WGS sequence"/>
</dbReference>
<gene>
    <name evidence="2" type="ORF">IAC07_02985</name>
</gene>
<proteinExistence type="predicted"/>
<reference evidence="2" key="1">
    <citation type="submission" date="2020-10" db="EMBL/GenBank/DDBJ databases">
        <authorList>
            <person name="Gilroy R."/>
        </authorList>
    </citation>
    <scope>NUCLEOTIDE SEQUENCE</scope>
    <source>
        <strain evidence="2">F1-3629</strain>
    </source>
</reference>
<accession>A0A940DML0</accession>
<evidence type="ECO:0000256" key="1">
    <source>
        <dbReference type="SAM" id="SignalP"/>
    </source>
</evidence>
<organism evidence="2 3">
    <name type="scientific">Candidatus Cryptobacteroides gallistercoris</name>
    <dbReference type="NCBI Taxonomy" id="2840765"/>
    <lineage>
        <taxon>Bacteria</taxon>
        <taxon>Pseudomonadati</taxon>
        <taxon>Bacteroidota</taxon>
        <taxon>Bacteroidia</taxon>
        <taxon>Bacteroidales</taxon>
        <taxon>Candidatus Cryptobacteroides</taxon>
    </lineage>
</organism>